<sequence>MASGRCRAPRWLKQPSGRGAYLVDWSRAALAALSYQQDSRAQPQALLLLGSGPLGARQMALAGREASENITGSAGWSPITGSVQWRGREGQQPQQDADDVNKDPRAHPPQENGSNTHAKDANMRAHGRKGKKKQSRGPDQGAPKQATAGDSAWIRPGPKVTRELILVGDNKVGNIADAVRETVNVPRAIGSLYSKKANAATAMRYIARYEEKARPIQRQYVVHVGLADALRRDPDAVTSALNATWTDRPDELIVCSIPEVSTRGGEIHAAIITANAQLKWWCRKNKHRFIDLTKGWRPEMLASHGLRYSTEGVHFVTAKINPILQAFLGQRPREPQKRPASPQPPPNQCQTQAQHQYRDNVAQTESGNREPVPEPFPPQQHFLQGSIPMHAPTPWGVTPFFPWGPHLSLPSIYNPMGEMIRQQTLLANRTLQCNTTTINVAFLNLNGARKASKLAELYTAISSEAVTLYAVAETHLRNLEEPPVHSGWQWAGFNRTGEYRKGGGVGVLWCNSSAWVPMAGPCEEHLWVSGSIVGIPVLVGVVCLTATRGHHEGNDRVMQCIIEDVQQWTPQYEILLLGDFNGHIQCIDGYQDRNGELSVRALRRIIREQEVRTISRGGTRRKQWWDQEVKQALEARRRANRAHRRAMKLSPTEDCRLAWEEYLRCKHYMQDVVQRKIAEHNHRQLQMITRVGRDSGRRFWSYVRGLDHKPPQHDLRDEATGLAVTDLPQHLTRHLQAVPKVMLPKGDLIPQAAQYRHLGVILTTEGDLLEAHEKHLKTASTHRKHPRWAEAPRWRRERRHFPSRRGGPY</sequence>
<dbReference type="EMBL" id="CM023481">
    <property type="protein sequence ID" value="KAH6947369.1"/>
    <property type="molecule type" value="Genomic_DNA"/>
</dbReference>
<comment type="caution">
    <text evidence="1">The sequence shown here is derived from an EMBL/GenBank/DDBJ whole genome shotgun (WGS) entry which is preliminary data.</text>
</comment>
<reference evidence="1" key="1">
    <citation type="submission" date="2020-05" db="EMBL/GenBank/DDBJ databases">
        <title>Large-scale comparative analyses of tick genomes elucidate their genetic diversity and vector capacities.</title>
        <authorList>
            <person name="Jia N."/>
            <person name="Wang J."/>
            <person name="Shi W."/>
            <person name="Du L."/>
            <person name="Sun Y."/>
            <person name="Zhan W."/>
            <person name="Jiang J."/>
            <person name="Wang Q."/>
            <person name="Zhang B."/>
            <person name="Ji P."/>
            <person name="Sakyi L.B."/>
            <person name="Cui X."/>
            <person name="Yuan T."/>
            <person name="Jiang B."/>
            <person name="Yang W."/>
            <person name="Lam T.T.-Y."/>
            <person name="Chang Q."/>
            <person name="Ding S."/>
            <person name="Wang X."/>
            <person name="Zhu J."/>
            <person name="Ruan X."/>
            <person name="Zhao L."/>
            <person name="Wei J."/>
            <person name="Que T."/>
            <person name="Du C."/>
            <person name="Cheng J."/>
            <person name="Dai P."/>
            <person name="Han X."/>
            <person name="Huang E."/>
            <person name="Gao Y."/>
            <person name="Liu J."/>
            <person name="Shao H."/>
            <person name="Ye R."/>
            <person name="Li L."/>
            <person name="Wei W."/>
            <person name="Wang X."/>
            <person name="Wang C."/>
            <person name="Yang T."/>
            <person name="Huo Q."/>
            <person name="Li W."/>
            <person name="Guo W."/>
            <person name="Chen H."/>
            <person name="Zhou L."/>
            <person name="Ni X."/>
            <person name="Tian J."/>
            <person name="Zhou Y."/>
            <person name="Sheng Y."/>
            <person name="Liu T."/>
            <person name="Pan Y."/>
            <person name="Xia L."/>
            <person name="Li J."/>
            <person name="Zhao F."/>
            <person name="Cao W."/>
        </authorList>
    </citation>
    <scope>NUCLEOTIDE SEQUENCE</scope>
    <source>
        <strain evidence="1">Hyas-2018</strain>
    </source>
</reference>
<keyword evidence="2" id="KW-1185">Reference proteome</keyword>
<evidence type="ECO:0000313" key="1">
    <source>
        <dbReference type="EMBL" id="KAH6947369.1"/>
    </source>
</evidence>
<protein>
    <submittedName>
        <fullName evidence="1">Uncharacterized protein</fullName>
    </submittedName>
</protein>
<organism evidence="1 2">
    <name type="scientific">Hyalomma asiaticum</name>
    <name type="common">Tick</name>
    <dbReference type="NCBI Taxonomy" id="266040"/>
    <lineage>
        <taxon>Eukaryota</taxon>
        <taxon>Metazoa</taxon>
        <taxon>Ecdysozoa</taxon>
        <taxon>Arthropoda</taxon>
        <taxon>Chelicerata</taxon>
        <taxon>Arachnida</taxon>
        <taxon>Acari</taxon>
        <taxon>Parasitiformes</taxon>
        <taxon>Ixodida</taxon>
        <taxon>Ixodoidea</taxon>
        <taxon>Ixodidae</taxon>
        <taxon>Hyalomminae</taxon>
        <taxon>Hyalomma</taxon>
    </lineage>
</organism>
<accession>A0ACB7TMK5</accession>
<dbReference type="Proteomes" id="UP000821845">
    <property type="component" value="Chromosome 1"/>
</dbReference>
<proteinExistence type="predicted"/>
<name>A0ACB7TMK5_HYAAI</name>
<gene>
    <name evidence="1" type="ORF">HPB50_018522</name>
</gene>
<evidence type="ECO:0000313" key="2">
    <source>
        <dbReference type="Proteomes" id="UP000821845"/>
    </source>
</evidence>